<dbReference type="InterPro" id="IPR007627">
    <property type="entry name" value="RNA_pol_sigma70_r2"/>
</dbReference>
<comment type="caution">
    <text evidence="6">The sequence shown here is derived from an EMBL/GenBank/DDBJ whole genome shotgun (WGS) entry which is preliminary data.</text>
</comment>
<dbReference type="PANTHER" id="PTHR43133">
    <property type="entry name" value="RNA POLYMERASE ECF-TYPE SIGMA FACTO"/>
    <property type="match status" value="1"/>
</dbReference>
<evidence type="ECO:0000259" key="5">
    <source>
        <dbReference type="Pfam" id="PF04542"/>
    </source>
</evidence>
<accession>A0A9X0QHP8</accession>
<dbReference type="InterPro" id="IPR013325">
    <property type="entry name" value="RNA_pol_sigma_r2"/>
</dbReference>
<dbReference type="GO" id="GO:0006352">
    <property type="term" value="P:DNA-templated transcription initiation"/>
    <property type="evidence" value="ECO:0007669"/>
    <property type="project" value="InterPro"/>
</dbReference>
<keyword evidence="3" id="KW-0731">Sigma factor</keyword>
<evidence type="ECO:0000313" key="6">
    <source>
        <dbReference type="EMBL" id="MBB5330344.1"/>
    </source>
</evidence>
<reference evidence="6 7" key="1">
    <citation type="submission" date="2020-08" db="EMBL/GenBank/DDBJ databases">
        <title>Genomic Encyclopedia of Type Strains, Phase IV (KMG-V): Genome sequencing to study the core and pangenomes of soil and plant-associated prokaryotes.</title>
        <authorList>
            <person name="Whitman W."/>
        </authorList>
    </citation>
    <scope>NUCLEOTIDE SEQUENCE [LARGE SCALE GENOMIC DNA]</scope>
    <source>
        <strain evidence="6 7">X5P2</strain>
    </source>
</reference>
<dbReference type="PANTHER" id="PTHR43133:SF51">
    <property type="entry name" value="RNA POLYMERASE SIGMA FACTOR"/>
    <property type="match status" value="1"/>
</dbReference>
<dbReference type="InterPro" id="IPR013324">
    <property type="entry name" value="RNA_pol_sigma_r3/r4-like"/>
</dbReference>
<keyword evidence="7" id="KW-1185">Reference proteome</keyword>
<sequence>MALHCGNRSNQTSPPSEDAKLVALAKAGDENAYADLIKGALPTARRAVRNILRAEADAEDALQDATIRSYFKLSTFDGRAKFSTWFTRIAINSALMMRRKYKNGCEVTGDAEKNELLLVAIADPRPDPLTTLRIKREYEILRCAINSLPLSLKEGLQIRLSDDLSLNEIANRLHLSLPATKTRLLRAKRLVIAKAAARLTPSVRTNGEPQEVLPVSSGESIGVERAVR</sequence>
<dbReference type="Gene3D" id="1.10.1740.10">
    <property type="match status" value="1"/>
</dbReference>
<feature type="domain" description="RNA polymerase sigma-70 region 2" evidence="5">
    <location>
        <begin position="38"/>
        <end position="101"/>
    </location>
</feature>
<dbReference type="EMBL" id="JACHEB010000010">
    <property type="protein sequence ID" value="MBB5330344.1"/>
    <property type="molecule type" value="Genomic_DNA"/>
</dbReference>
<protein>
    <submittedName>
        <fullName evidence="6">RNA polymerase sigma-70 factor (ECF subfamily)</fullName>
    </submittedName>
</protein>
<name>A0A9X0QHP8_9BACT</name>
<dbReference type="Pfam" id="PF04542">
    <property type="entry name" value="Sigma70_r2"/>
    <property type="match status" value="1"/>
</dbReference>
<dbReference type="SUPFAM" id="SSF88659">
    <property type="entry name" value="Sigma3 and sigma4 domains of RNA polymerase sigma factors"/>
    <property type="match status" value="1"/>
</dbReference>
<dbReference type="RefSeq" id="WP_183979744.1">
    <property type="nucleotide sequence ID" value="NZ_JACHEB010000010.1"/>
</dbReference>
<gene>
    <name evidence="6" type="ORF">HDF14_003979</name>
</gene>
<evidence type="ECO:0000313" key="7">
    <source>
        <dbReference type="Proteomes" id="UP000535182"/>
    </source>
</evidence>
<keyword evidence="4" id="KW-0804">Transcription</keyword>
<evidence type="ECO:0000256" key="4">
    <source>
        <dbReference type="ARBA" id="ARBA00023163"/>
    </source>
</evidence>
<dbReference type="Proteomes" id="UP000535182">
    <property type="component" value="Unassembled WGS sequence"/>
</dbReference>
<dbReference type="InterPro" id="IPR039425">
    <property type="entry name" value="RNA_pol_sigma-70-like"/>
</dbReference>
<keyword evidence="2" id="KW-0805">Transcription regulation</keyword>
<dbReference type="GO" id="GO:0016987">
    <property type="term" value="F:sigma factor activity"/>
    <property type="evidence" value="ECO:0007669"/>
    <property type="project" value="UniProtKB-KW"/>
</dbReference>
<dbReference type="Gene3D" id="1.10.10.10">
    <property type="entry name" value="Winged helix-like DNA-binding domain superfamily/Winged helix DNA-binding domain"/>
    <property type="match status" value="1"/>
</dbReference>
<evidence type="ECO:0000256" key="3">
    <source>
        <dbReference type="ARBA" id="ARBA00023082"/>
    </source>
</evidence>
<dbReference type="InterPro" id="IPR036388">
    <property type="entry name" value="WH-like_DNA-bd_sf"/>
</dbReference>
<proteinExistence type="inferred from homology"/>
<comment type="similarity">
    <text evidence="1">Belongs to the sigma-70 factor family. ECF subfamily.</text>
</comment>
<dbReference type="NCBIfam" id="TIGR02937">
    <property type="entry name" value="sigma70-ECF"/>
    <property type="match status" value="1"/>
</dbReference>
<organism evidence="6 7">
    <name type="scientific">Tunturiibacter gelidiferens</name>
    <dbReference type="NCBI Taxonomy" id="3069689"/>
    <lineage>
        <taxon>Bacteria</taxon>
        <taxon>Pseudomonadati</taxon>
        <taxon>Acidobacteriota</taxon>
        <taxon>Terriglobia</taxon>
        <taxon>Terriglobales</taxon>
        <taxon>Acidobacteriaceae</taxon>
        <taxon>Tunturiibacter</taxon>
    </lineage>
</organism>
<evidence type="ECO:0000256" key="1">
    <source>
        <dbReference type="ARBA" id="ARBA00010641"/>
    </source>
</evidence>
<evidence type="ECO:0000256" key="2">
    <source>
        <dbReference type="ARBA" id="ARBA00023015"/>
    </source>
</evidence>
<dbReference type="SUPFAM" id="SSF88946">
    <property type="entry name" value="Sigma2 domain of RNA polymerase sigma factors"/>
    <property type="match status" value="1"/>
</dbReference>
<dbReference type="AlphaFoldDB" id="A0A9X0QHP8"/>
<dbReference type="InterPro" id="IPR014284">
    <property type="entry name" value="RNA_pol_sigma-70_dom"/>
</dbReference>